<organism evidence="1">
    <name type="scientific">Nymphaea colorata</name>
    <name type="common">pocket water lily</name>
    <dbReference type="NCBI Taxonomy" id="210225"/>
    <lineage>
        <taxon>Eukaryota</taxon>
        <taxon>Viridiplantae</taxon>
        <taxon>Streptophyta</taxon>
        <taxon>Embryophyta</taxon>
        <taxon>Tracheophyta</taxon>
        <taxon>Spermatophyta</taxon>
        <taxon>Magnoliopsida</taxon>
        <taxon>Nymphaeales</taxon>
        <taxon>Nymphaeaceae</taxon>
        <taxon>Nymphaea</taxon>
    </lineage>
</organism>
<protein>
    <submittedName>
        <fullName evidence="1">Uncharacterized protein</fullName>
    </submittedName>
</protein>
<reference evidence="1" key="1">
    <citation type="submission" date="2019-09" db="EMBL/GenBank/DDBJ databases">
        <authorList>
            <person name="Zhang L."/>
        </authorList>
    </citation>
    <scope>NUCLEOTIDE SEQUENCE</scope>
</reference>
<dbReference type="Gramene" id="NC8G0060070.1">
    <property type="protein sequence ID" value="NC8G0060070.1:cds"/>
    <property type="gene ID" value="NC8G0060070"/>
</dbReference>
<sequence length="69" mass="7685">MKKGVGSIAAYFCKAKDIAHQLTLTSNPVEEDDLISYILASLLAHEYEALRTSLNTRVEQIRLDELSCS</sequence>
<evidence type="ECO:0000313" key="1">
    <source>
        <dbReference type="EMBL" id="VVW63456.1"/>
    </source>
</evidence>
<accession>A0A5K1FRR9</accession>
<proteinExistence type="predicted"/>
<name>A0A5K1FRR9_9MAGN</name>
<gene>
    <name evidence="1" type="ORF">NYM_LOCUS24617</name>
</gene>
<dbReference type="EMBL" id="LR721786">
    <property type="protein sequence ID" value="VVW63456.1"/>
    <property type="molecule type" value="Genomic_DNA"/>
</dbReference>
<dbReference type="AlphaFoldDB" id="A0A5K1FRR9"/>